<gene>
    <name evidence="1" type="ORF">O6H91_02G031400</name>
</gene>
<keyword evidence="2" id="KW-1185">Reference proteome</keyword>
<reference evidence="2" key="1">
    <citation type="journal article" date="2024" name="Proc. Natl. Acad. Sci. U.S.A.">
        <title>Extraordinary preservation of gene collinearity over three hundred million years revealed in homosporous lycophytes.</title>
        <authorList>
            <person name="Li C."/>
            <person name="Wickell D."/>
            <person name="Kuo L.Y."/>
            <person name="Chen X."/>
            <person name="Nie B."/>
            <person name="Liao X."/>
            <person name="Peng D."/>
            <person name="Ji J."/>
            <person name="Jenkins J."/>
            <person name="Williams M."/>
            <person name="Shu S."/>
            <person name="Plott C."/>
            <person name="Barry K."/>
            <person name="Rajasekar S."/>
            <person name="Grimwood J."/>
            <person name="Han X."/>
            <person name="Sun S."/>
            <person name="Hou Z."/>
            <person name="He W."/>
            <person name="Dai G."/>
            <person name="Sun C."/>
            <person name="Schmutz J."/>
            <person name="Leebens-Mack J.H."/>
            <person name="Li F.W."/>
            <person name="Wang L."/>
        </authorList>
    </citation>
    <scope>NUCLEOTIDE SEQUENCE [LARGE SCALE GENOMIC DNA]</scope>
    <source>
        <strain evidence="2">cv. PW_Plant_1</strain>
    </source>
</reference>
<accession>A0ACC2EE21</accession>
<evidence type="ECO:0000313" key="1">
    <source>
        <dbReference type="EMBL" id="KAJ7564739.1"/>
    </source>
</evidence>
<dbReference type="Proteomes" id="UP001162992">
    <property type="component" value="Chromosome 2"/>
</dbReference>
<sequence>MSMERSCTHTLSSTAALIKGRLQCSNFPSSRSLHLPISAQISTIVQTKLCTGKPSDRALLHCPIWFSNLLLQCGMSWLPNSLGLSCRGVSSAIGCLNSDVPELGSEEGRWNAGVQSPRAPRRSFLQEEHGLSWDDPYHWLSNSSDSVGLEYLTRENRYADDVMARTLRLQQELETEMVNRMSKELSTPGECWGPCGSKIGGHKSNL</sequence>
<name>A0ACC2EE21_DIPCM</name>
<evidence type="ECO:0000313" key="2">
    <source>
        <dbReference type="Proteomes" id="UP001162992"/>
    </source>
</evidence>
<comment type="caution">
    <text evidence="1">The sequence shown here is derived from an EMBL/GenBank/DDBJ whole genome shotgun (WGS) entry which is preliminary data.</text>
</comment>
<organism evidence="1 2">
    <name type="scientific">Diphasiastrum complanatum</name>
    <name type="common">Issler's clubmoss</name>
    <name type="synonym">Lycopodium complanatum</name>
    <dbReference type="NCBI Taxonomy" id="34168"/>
    <lineage>
        <taxon>Eukaryota</taxon>
        <taxon>Viridiplantae</taxon>
        <taxon>Streptophyta</taxon>
        <taxon>Embryophyta</taxon>
        <taxon>Tracheophyta</taxon>
        <taxon>Lycopodiopsida</taxon>
        <taxon>Lycopodiales</taxon>
        <taxon>Lycopodiaceae</taxon>
        <taxon>Lycopodioideae</taxon>
        <taxon>Diphasiastrum</taxon>
    </lineage>
</organism>
<proteinExistence type="predicted"/>
<protein>
    <submittedName>
        <fullName evidence="1">Uncharacterized protein</fullName>
    </submittedName>
</protein>
<dbReference type="EMBL" id="CM055093">
    <property type="protein sequence ID" value="KAJ7564739.1"/>
    <property type="molecule type" value="Genomic_DNA"/>
</dbReference>